<dbReference type="HOGENOM" id="CLU_051272_0_0_1"/>
<reference evidence="1" key="2">
    <citation type="submission" date="2007-03" db="EMBL/GenBank/DDBJ databases">
        <authorList>
            <consortium name="The International Medicago Genome Annotation Group"/>
        </authorList>
    </citation>
    <scope>NUCLEOTIDE SEQUENCE</scope>
</reference>
<reference evidence="2 5" key="3">
    <citation type="journal article" date="2011" name="Nature">
        <title>The Medicago genome provides insight into the evolution of rhizobial symbioses.</title>
        <authorList>
            <person name="Young N.D."/>
            <person name="Debelle F."/>
            <person name="Oldroyd G.E."/>
            <person name="Geurts R."/>
            <person name="Cannon S.B."/>
            <person name="Udvardi M.K."/>
            <person name="Benedito V.A."/>
            <person name="Mayer K.F."/>
            <person name="Gouzy J."/>
            <person name="Schoof H."/>
            <person name="Van de Peer Y."/>
            <person name="Proost S."/>
            <person name="Cook D.R."/>
            <person name="Meyers B.C."/>
            <person name="Spannagl M."/>
            <person name="Cheung F."/>
            <person name="De Mita S."/>
            <person name="Krishnakumar V."/>
            <person name="Gundlach H."/>
            <person name="Zhou S."/>
            <person name="Mudge J."/>
            <person name="Bharti A.K."/>
            <person name="Murray J.D."/>
            <person name="Naoumkina M.A."/>
            <person name="Rosen B."/>
            <person name="Silverstein K.A."/>
            <person name="Tang H."/>
            <person name="Rombauts S."/>
            <person name="Zhao P.X."/>
            <person name="Zhou P."/>
            <person name="Barbe V."/>
            <person name="Bardou P."/>
            <person name="Bechner M."/>
            <person name="Bellec A."/>
            <person name="Berger A."/>
            <person name="Berges H."/>
            <person name="Bidwell S."/>
            <person name="Bisseling T."/>
            <person name="Choisne N."/>
            <person name="Couloux A."/>
            <person name="Denny R."/>
            <person name="Deshpande S."/>
            <person name="Dai X."/>
            <person name="Doyle J.J."/>
            <person name="Dudez A.M."/>
            <person name="Farmer A.D."/>
            <person name="Fouteau S."/>
            <person name="Franken C."/>
            <person name="Gibelin C."/>
            <person name="Gish J."/>
            <person name="Goldstein S."/>
            <person name="Gonzalez A.J."/>
            <person name="Green P.J."/>
            <person name="Hallab A."/>
            <person name="Hartog M."/>
            <person name="Hua A."/>
            <person name="Humphray S.J."/>
            <person name="Jeong D.H."/>
            <person name="Jing Y."/>
            <person name="Jocker A."/>
            <person name="Kenton S.M."/>
            <person name="Kim D.J."/>
            <person name="Klee K."/>
            <person name="Lai H."/>
            <person name="Lang C."/>
            <person name="Lin S."/>
            <person name="Macmil S.L."/>
            <person name="Magdelenat G."/>
            <person name="Matthews L."/>
            <person name="McCorrison J."/>
            <person name="Monaghan E.L."/>
            <person name="Mun J.H."/>
            <person name="Najar F.Z."/>
            <person name="Nicholson C."/>
            <person name="Noirot C."/>
            <person name="O'Bleness M."/>
            <person name="Paule C.R."/>
            <person name="Poulain J."/>
            <person name="Prion F."/>
            <person name="Qin B."/>
            <person name="Qu C."/>
            <person name="Retzel E.F."/>
            <person name="Riddle C."/>
            <person name="Sallet E."/>
            <person name="Samain S."/>
            <person name="Samson N."/>
            <person name="Sanders I."/>
            <person name="Saurat O."/>
            <person name="Scarpelli C."/>
            <person name="Schiex T."/>
            <person name="Segurens B."/>
            <person name="Severin A.J."/>
            <person name="Sherrier D.J."/>
            <person name="Shi R."/>
            <person name="Sims S."/>
            <person name="Singer S.R."/>
            <person name="Sinharoy S."/>
            <person name="Sterck L."/>
            <person name="Viollet A."/>
            <person name="Wang B.B."/>
            <person name="Wang K."/>
            <person name="Wang M."/>
            <person name="Wang X."/>
            <person name="Warfsmann J."/>
            <person name="Weissenbach J."/>
            <person name="White D.D."/>
            <person name="White J.D."/>
            <person name="Wiley G.B."/>
            <person name="Wincker P."/>
            <person name="Xing Y."/>
            <person name="Yang L."/>
            <person name="Yao Z."/>
            <person name="Ying F."/>
            <person name="Zhai J."/>
            <person name="Zhou L."/>
            <person name="Zuber A."/>
            <person name="Denarie J."/>
            <person name="Dixon R.A."/>
            <person name="May G.D."/>
            <person name="Schwartz D.C."/>
            <person name="Rogers J."/>
            <person name="Quetier F."/>
            <person name="Town C.D."/>
            <person name="Roe B.A."/>
        </authorList>
    </citation>
    <scope>NUCLEOTIDE SEQUENCE [LARGE SCALE GENOMIC DNA]</scope>
    <source>
        <strain evidence="2">A17</strain>
        <strain evidence="4 5">cv. Jemalong A17</strain>
    </source>
</reference>
<dbReference type="Proteomes" id="UP000265566">
    <property type="component" value="Chromosome 2"/>
</dbReference>
<sequence length="321" mass="35292">MADDNNMNHDVLSLSNNNHTMVPTDEDFITELTHQMSQFMLQEEDIDDSFDFSSIASQSHNSELSWDLISSPDSTLWSPMSCNQGSSEGSSLDSSPPATPCWKTKTYANVVKGIQNNTMKRKETGTSKQNIHGSDIQSFKSCNVDRFSSHKALIEEQIKAIELRKKHYISDIKQHALSPKQNEAKEKEIQKQGNGGNCTRLPRLASVQTGGGGMMQAVFLGGSGSRNGTGVFLPRAGTVVAPSESTKKKGKGCSTVLIPARVVQALQLHFDKTAPKVVGVPPLRDLVLNHREGMFSLENHQSTKAATEVQNDMILPQEWTY</sequence>
<proteinExistence type="predicted"/>
<reference evidence="4" key="5">
    <citation type="submission" date="2015-04" db="UniProtKB">
        <authorList>
            <consortium name="EnsemblPlants"/>
        </authorList>
    </citation>
    <scope>IDENTIFICATION</scope>
    <source>
        <strain evidence="4">cv. Jemalong A17</strain>
    </source>
</reference>
<dbReference type="EMBL" id="CM001218">
    <property type="protein sequence ID" value="AES67661.1"/>
    <property type="molecule type" value="Genomic_DNA"/>
</dbReference>
<accession>Q2HS22</accession>
<evidence type="ECO:0000313" key="5">
    <source>
        <dbReference type="Proteomes" id="UP000002051"/>
    </source>
</evidence>
<name>Q2HS22_MEDTR</name>
<evidence type="ECO:0000313" key="4">
    <source>
        <dbReference type="EnsemblPlants" id="AES67661"/>
    </source>
</evidence>
<dbReference type="EnsemblPlants" id="AES67661">
    <property type="protein sequence ID" value="AES67661"/>
    <property type="gene ID" value="MTR_2g097800"/>
</dbReference>
<dbReference type="PANTHER" id="PTHR33356:SF35">
    <property type="entry name" value="DEHYDROGENASE_GMP REDUCTASE, PUTATIVE-RELATED"/>
    <property type="match status" value="1"/>
</dbReference>
<evidence type="ECO:0000313" key="2">
    <source>
        <dbReference type="EMBL" id="AES67661.1"/>
    </source>
</evidence>
<dbReference type="ExpressionAtlas" id="Q2HS22">
    <property type="expression patterns" value="differential"/>
</dbReference>
<gene>
    <name evidence="4" type="primary">11422670</name>
    <name evidence="2" type="ordered locus">MTR_2g097800</name>
    <name evidence="1" type="ORF">MtrDRAFT_AC157503g27v2</name>
    <name evidence="3" type="ORF">MtrunA17_Chr2g0328681</name>
</gene>
<dbReference type="STRING" id="3880.Q2HS22"/>
<dbReference type="PANTHER" id="PTHR33356">
    <property type="entry name" value="TIP41-LIKE PROTEIN"/>
    <property type="match status" value="1"/>
</dbReference>
<evidence type="ECO:0000313" key="3">
    <source>
        <dbReference type="EMBL" id="RHN76128.1"/>
    </source>
</evidence>
<protein>
    <submittedName>
        <fullName evidence="1">IMP dehydrogenase/GMP reductase, putative</fullName>
    </submittedName>
</protein>
<dbReference type="Gramene" id="rna12409">
    <property type="protein sequence ID" value="RHN76128.1"/>
    <property type="gene ID" value="gene12409"/>
</dbReference>
<reference evidence="1" key="1">
    <citation type="submission" date="2005-04" db="EMBL/GenBank/DDBJ databases">
        <authorList>
            <person name="Town C.D."/>
        </authorList>
    </citation>
    <scope>NUCLEOTIDE SEQUENCE</scope>
</reference>
<dbReference type="OrthoDB" id="1709562at2759"/>
<dbReference type="EMBL" id="AC157503">
    <property type="protein sequence ID" value="ABD33149.1"/>
    <property type="molecule type" value="Genomic_DNA"/>
</dbReference>
<reference evidence="3" key="6">
    <citation type="journal article" date="2018" name="Nat. Plants">
        <title>Whole-genome landscape of Medicago truncatula symbiotic genes.</title>
        <authorList>
            <person name="Pecrix Y."/>
            <person name="Gamas P."/>
            <person name="Carrere S."/>
        </authorList>
    </citation>
    <scope>NUCLEOTIDE SEQUENCE</scope>
    <source>
        <tissue evidence="3">Leaves</tissue>
    </source>
</reference>
<dbReference type="eggNOG" id="ENOG502RZB2">
    <property type="taxonomic scope" value="Eukaryota"/>
</dbReference>
<dbReference type="EMBL" id="PSQE01000002">
    <property type="protein sequence ID" value="RHN76128.1"/>
    <property type="molecule type" value="Genomic_DNA"/>
</dbReference>
<evidence type="ECO:0000313" key="1">
    <source>
        <dbReference type="EMBL" id="ABD33149.1"/>
    </source>
</evidence>
<dbReference type="Proteomes" id="UP000002051">
    <property type="component" value="Chromosome 2"/>
</dbReference>
<dbReference type="PaxDb" id="3880-AES67661"/>
<dbReference type="OMA" id="TRQMTHY"/>
<reference evidence="2 5" key="4">
    <citation type="journal article" date="2014" name="BMC Genomics">
        <title>An improved genome release (version Mt4.0) for the model legume Medicago truncatula.</title>
        <authorList>
            <person name="Tang H."/>
            <person name="Krishnakumar V."/>
            <person name="Bidwell S."/>
            <person name="Rosen B."/>
            <person name="Chan A."/>
            <person name="Zhou S."/>
            <person name="Gentzbittel L."/>
            <person name="Childs K.L."/>
            <person name="Yandell M."/>
            <person name="Gundlach H."/>
            <person name="Mayer K.F."/>
            <person name="Schwartz D.C."/>
            <person name="Town C.D."/>
        </authorList>
    </citation>
    <scope>GENOME REANNOTATION</scope>
    <source>
        <strain evidence="4 5">cv. Jemalong A17</strain>
    </source>
</reference>
<keyword evidence="5" id="KW-1185">Reference proteome</keyword>
<organism evidence="1">
    <name type="scientific">Medicago truncatula</name>
    <name type="common">Barrel medic</name>
    <name type="synonym">Medicago tribuloides</name>
    <dbReference type="NCBI Taxonomy" id="3880"/>
    <lineage>
        <taxon>Eukaryota</taxon>
        <taxon>Viridiplantae</taxon>
        <taxon>Streptophyta</taxon>
        <taxon>Embryophyta</taxon>
        <taxon>Tracheophyta</taxon>
        <taxon>Spermatophyta</taxon>
        <taxon>Magnoliopsida</taxon>
        <taxon>eudicotyledons</taxon>
        <taxon>Gunneridae</taxon>
        <taxon>Pentapetalae</taxon>
        <taxon>rosids</taxon>
        <taxon>fabids</taxon>
        <taxon>Fabales</taxon>
        <taxon>Fabaceae</taxon>
        <taxon>Papilionoideae</taxon>
        <taxon>50 kb inversion clade</taxon>
        <taxon>NPAAA clade</taxon>
        <taxon>Hologalegina</taxon>
        <taxon>IRL clade</taxon>
        <taxon>Trifolieae</taxon>
        <taxon>Medicago</taxon>
    </lineage>
</organism>
<dbReference type="AlphaFoldDB" id="Q2HS22"/>
<dbReference type="KEGG" id="mtr:11422670"/>